<dbReference type="EMBL" id="JASDAP010000006">
    <property type="protein sequence ID" value="KAK1900943.1"/>
    <property type="molecule type" value="Genomic_DNA"/>
</dbReference>
<sequence length="68" mass="7513">MPVDEVVHICQKKQCGKSWIHSATFNVVPLCSQERGEVVDGSLRRTLSRGLRHPSSWLAPFLTPASPA</sequence>
<evidence type="ECO:0000313" key="2">
    <source>
        <dbReference type="Proteomes" id="UP001228049"/>
    </source>
</evidence>
<protein>
    <submittedName>
        <fullName evidence="1">Uncharacterized protein</fullName>
    </submittedName>
</protein>
<proteinExistence type="predicted"/>
<dbReference type="AlphaFoldDB" id="A0AAD9CFT1"/>
<name>A0AAD9CFT1_DISEL</name>
<organism evidence="1 2">
    <name type="scientific">Dissostichus eleginoides</name>
    <name type="common">Patagonian toothfish</name>
    <name type="synonym">Dissostichus amissus</name>
    <dbReference type="NCBI Taxonomy" id="100907"/>
    <lineage>
        <taxon>Eukaryota</taxon>
        <taxon>Metazoa</taxon>
        <taxon>Chordata</taxon>
        <taxon>Craniata</taxon>
        <taxon>Vertebrata</taxon>
        <taxon>Euteleostomi</taxon>
        <taxon>Actinopterygii</taxon>
        <taxon>Neopterygii</taxon>
        <taxon>Teleostei</taxon>
        <taxon>Neoteleostei</taxon>
        <taxon>Acanthomorphata</taxon>
        <taxon>Eupercaria</taxon>
        <taxon>Perciformes</taxon>
        <taxon>Notothenioidei</taxon>
        <taxon>Nototheniidae</taxon>
        <taxon>Dissostichus</taxon>
    </lineage>
</organism>
<keyword evidence="2" id="KW-1185">Reference proteome</keyword>
<accession>A0AAD9CFT1</accession>
<gene>
    <name evidence="1" type="ORF">KUDE01_003915</name>
</gene>
<dbReference type="Proteomes" id="UP001228049">
    <property type="component" value="Unassembled WGS sequence"/>
</dbReference>
<evidence type="ECO:0000313" key="1">
    <source>
        <dbReference type="EMBL" id="KAK1900943.1"/>
    </source>
</evidence>
<comment type="caution">
    <text evidence="1">The sequence shown here is derived from an EMBL/GenBank/DDBJ whole genome shotgun (WGS) entry which is preliminary data.</text>
</comment>
<reference evidence="1" key="1">
    <citation type="submission" date="2023-04" db="EMBL/GenBank/DDBJ databases">
        <title>Chromosome-level genome of Chaenocephalus aceratus.</title>
        <authorList>
            <person name="Park H."/>
        </authorList>
    </citation>
    <scope>NUCLEOTIDE SEQUENCE</scope>
    <source>
        <strain evidence="1">DE</strain>
        <tissue evidence="1">Muscle</tissue>
    </source>
</reference>